<dbReference type="GO" id="GO:0005829">
    <property type="term" value="C:cytosol"/>
    <property type="evidence" value="ECO:0007669"/>
    <property type="project" value="TreeGrafter"/>
</dbReference>
<protein>
    <recommendedName>
        <fullName evidence="6">Molybdopterin molybdenumtransferase</fullName>
        <ecNumber evidence="6">2.10.1.1</ecNumber>
    </recommendedName>
</protein>
<evidence type="ECO:0000256" key="2">
    <source>
        <dbReference type="ARBA" id="ARBA00005046"/>
    </source>
</evidence>
<proteinExistence type="inferred from homology"/>
<evidence type="ECO:0000256" key="5">
    <source>
        <dbReference type="ARBA" id="ARBA00047317"/>
    </source>
</evidence>
<evidence type="ECO:0000256" key="6">
    <source>
        <dbReference type="RuleBase" id="RU365090"/>
    </source>
</evidence>
<dbReference type="SUPFAM" id="SSF63882">
    <property type="entry name" value="MoeA N-terminal region -like"/>
    <property type="match status" value="1"/>
</dbReference>
<keyword evidence="9" id="KW-1185">Reference proteome</keyword>
<dbReference type="Proteomes" id="UP000182114">
    <property type="component" value="Unassembled WGS sequence"/>
</dbReference>
<evidence type="ECO:0000313" key="8">
    <source>
        <dbReference type="EMBL" id="SDF16702.1"/>
    </source>
</evidence>
<keyword evidence="6" id="KW-0460">Magnesium</keyword>
<comment type="catalytic activity">
    <reaction evidence="5">
        <text>adenylyl-molybdopterin + molybdate = Mo-molybdopterin + AMP + H(+)</text>
        <dbReference type="Rhea" id="RHEA:35047"/>
        <dbReference type="ChEBI" id="CHEBI:15378"/>
        <dbReference type="ChEBI" id="CHEBI:36264"/>
        <dbReference type="ChEBI" id="CHEBI:62727"/>
        <dbReference type="ChEBI" id="CHEBI:71302"/>
        <dbReference type="ChEBI" id="CHEBI:456215"/>
        <dbReference type="EC" id="2.10.1.1"/>
    </reaction>
</comment>
<dbReference type="Pfam" id="PF00994">
    <property type="entry name" value="MoCF_biosynth"/>
    <property type="match status" value="1"/>
</dbReference>
<name>A0A1G7IVD9_9FLAO</name>
<dbReference type="eggNOG" id="COG0303">
    <property type="taxonomic scope" value="Bacteria"/>
</dbReference>
<feature type="domain" description="MoaB/Mog" evidence="7">
    <location>
        <begin position="178"/>
        <end position="316"/>
    </location>
</feature>
<keyword evidence="4 6" id="KW-0501">Molybdenum cofactor biosynthesis</keyword>
<dbReference type="PANTHER" id="PTHR10192">
    <property type="entry name" value="MOLYBDOPTERIN BIOSYNTHESIS PROTEIN"/>
    <property type="match status" value="1"/>
</dbReference>
<keyword evidence="6" id="KW-0500">Molybdenum</keyword>
<comment type="cofactor">
    <cofactor evidence="6">
        <name>Mg(2+)</name>
        <dbReference type="ChEBI" id="CHEBI:18420"/>
    </cofactor>
</comment>
<dbReference type="InterPro" id="IPR001453">
    <property type="entry name" value="MoaB/Mog_dom"/>
</dbReference>
<dbReference type="Gene3D" id="3.40.980.10">
    <property type="entry name" value="MoaB/Mog-like domain"/>
    <property type="match status" value="1"/>
</dbReference>
<dbReference type="Gene3D" id="2.170.190.11">
    <property type="entry name" value="Molybdopterin biosynthesis moea protein, domain 3"/>
    <property type="match status" value="1"/>
</dbReference>
<dbReference type="CDD" id="cd00887">
    <property type="entry name" value="MoeA"/>
    <property type="match status" value="1"/>
</dbReference>
<dbReference type="InterPro" id="IPR036688">
    <property type="entry name" value="MoeA_C_domain_IV_sf"/>
</dbReference>
<dbReference type="EC" id="2.10.1.1" evidence="6"/>
<dbReference type="PROSITE" id="PS01079">
    <property type="entry name" value="MOCF_BIOSYNTHESIS_2"/>
    <property type="match status" value="1"/>
</dbReference>
<dbReference type="NCBIfam" id="TIGR00177">
    <property type="entry name" value="molyb_syn"/>
    <property type="match status" value="1"/>
</dbReference>
<comment type="function">
    <text evidence="1 6">Catalyzes the insertion of molybdate into adenylated molybdopterin with the concomitant release of AMP.</text>
</comment>
<dbReference type="GO" id="GO:0061599">
    <property type="term" value="F:molybdopterin molybdotransferase activity"/>
    <property type="evidence" value="ECO:0007669"/>
    <property type="project" value="UniProtKB-UniRule"/>
</dbReference>
<evidence type="ECO:0000259" key="7">
    <source>
        <dbReference type="SMART" id="SM00852"/>
    </source>
</evidence>
<dbReference type="InterPro" id="IPR036425">
    <property type="entry name" value="MoaB/Mog-like_dom_sf"/>
</dbReference>
<dbReference type="SUPFAM" id="SSF53218">
    <property type="entry name" value="Molybdenum cofactor biosynthesis proteins"/>
    <property type="match status" value="1"/>
</dbReference>
<gene>
    <name evidence="8" type="ORF">SAMN04487992_10854</name>
</gene>
<sequence>MEKGSTLISIEEAQNLVLTCSSLATILLEVPLTDALDFVLANDVISEIDIPPFRQSAMDGYALKISSEKTYTVIGEIKAGDHANPPLKNTETVRIFTGAPVPDTADAVIMQERVAVDGTRMSPQMPLVSEMNIRPRGSQIKRGATALEKGTVLKGAHIGFLASIGVTTVTVYKKPSIGIVVTGNELKAPGTPLEYGEIYESNGTMLSAVLRELGYLDTAITTVIDDYEETKNTLAAAIKKYDVVMVTGGISVGDYDFVGKALKAIGVAEIFYKVKQKPGKPLFFGKKDSTAVFGLPGNPAAALSCFYIYVYPLLKKTEGATQTQLLRIEMPMLEDYNVRGDRAQFLKAYVNGAHVQILGGQSSAMVRAFGDANALVFLPENTTIVKKGTPVKTILLPTK</sequence>
<dbReference type="InterPro" id="IPR008284">
    <property type="entry name" value="MoCF_biosynth_CS"/>
</dbReference>
<evidence type="ECO:0000256" key="1">
    <source>
        <dbReference type="ARBA" id="ARBA00002901"/>
    </source>
</evidence>
<dbReference type="PANTHER" id="PTHR10192:SF5">
    <property type="entry name" value="GEPHYRIN"/>
    <property type="match status" value="1"/>
</dbReference>
<dbReference type="InterPro" id="IPR005110">
    <property type="entry name" value="MoeA_linker/N"/>
</dbReference>
<reference evidence="9" key="1">
    <citation type="submission" date="2016-10" db="EMBL/GenBank/DDBJ databases">
        <authorList>
            <person name="Varghese N."/>
            <person name="Submissions S."/>
        </authorList>
    </citation>
    <scope>NUCLEOTIDE SEQUENCE [LARGE SCALE GENOMIC DNA]</scope>
    <source>
        <strain evidence="9">DSM 24729</strain>
    </source>
</reference>
<dbReference type="NCBIfam" id="NF045515">
    <property type="entry name" value="Glp_gephyrin"/>
    <property type="match status" value="1"/>
</dbReference>
<keyword evidence="6" id="KW-0479">Metal-binding</keyword>
<dbReference type="Pfam" id="PF03454">
    <property type="entry name" value="MoeA_C"/>
    <property type="match status" value="1"/>
</dbReference>
<dbReference type="GO" id="GO:0046872">
    <property type="term" value="F:metal ion binding"/>
    <property type="evidence" value="ECO:0007669"/>
    <property type="project" value="UniProtKB-UniRule"/>
</dbReference>
<dbReference type="InterPro" id="IPR005111">
    <property type="entry name" value="MoeA_C_domain_IV"/>
</dbReference>
<evidence type="ECO:0000313" key="9">
    <source>
        <dbReference type="Proteomes" id="UP000182114"/>
    </source>
</evidence>
<keyword evidence="6" id="KW-0808">Transferase</keyword>
<accession>A0A1G7IVD9</accession>
<dbReference type="SMART" id="SM00852">
    <property type="entry name" value="MoCF_biosynth"/>
    <property type="match status" value="1"/>
</dbReference>
<dbReference type="SUPFAM" id="SSF63867">
    <property type="entry name" value="MoeA C-terminal domain-like"/>
    <property type="match status" value="1"/>
</dbReference>
<comment type="similarity">
    <text evidence="3 6">Belongs to the MoeA family.</text>
</comment>
<dbReference type="GO" id="GO:0006777">
    <property type="term" value="P:Mo-molybdopterin cofactor biosynthetic process"/>
    <property type="evidence" value="ECO:0007669"/>
    <property type="project" value="UniProtKB-UniRule"/>
</dbReference>
<organism evidence="8 9">
    <name type="scientific">Cellulophaga baltica</name>
    <dbReference type="NCBI Taxonomy" id="76594"/>
    <lineage>
        <taxon>Bacteria</taxon>
        <taxon>Pseudomonadati</taxon>
        <taxon>Bacteroidota</taxon>
        <taxon>Flavobacteriia</taxon>
        <taxon>Flavobacteriales</taxon>
        <taxon>Flavobacteriaceae</taxon>
        <taxon>Cellulophaga</taxon>
    </lineage>
</organism>
<dbReference type="Pfam" id="PF03453">
    <property type="entry name" value="MoeA_N"/>
    <property type="match status" value="1"/>
</dbReference>
<dbReference type="UniPathway" id="UPA00344"/>
<dbReference type="Gene3D" id="2.40.340.10">
    <property type="entry name" value="MoeA, C-terminal, domain IV"/>
    <property type="match status" value="1"/>
</dbReference>
<dbReference type="InterPro" id="IPR036135">
    <property type="entry name" value="MoeA_linker/N_sf"/>
</dbReference>
<evidence type="ECO:0000256" key="3">
    <source>
        <dbReference type="ARBA" id="ARBA00010763"/>
    </source>
</evidence>
<dbReference type="InterPro" id="IPR038987">
    <property type="entry name" value="MoeA-like"/>
</dbReference>
<dbReference type="Gene3D" id="3.90.105.10">
    <property type="entry name" value="Molybdopterin biosynthesis moea protein, domain 2"/>
    <property type="match status" value="1"/>
</dbReference>
<dbReference type="RefSeq" id="WP_074538796.1">
    <property type="nucleotide sequence ID" value="NZ_FNBD01000008.1"/>
</dbReference>
<dbReference type="AlphaFoldDB" id="A0A1G7IVD9"/>
<dbReference type="EMBL" id="FNBD01000008">
    <property type="protein sequence ID" value="SDF16702.1"/>
    <property type="molecule type" value="Genomic_DNA"/>
</dbReference>
<evidence type="ECO:0000256" key="4">
    <source>
        <dbReference type="ARBA" id="ARBA00023150"/>
    </source>
</evidence>
<comment type="pathway">
    <text evidence="2 6">Cofactor biosynthesis; molybdopterin biosynthesis.</text>
</comment>